<proteinExistence type="predicted"/>
<gene>
    <name evidence="2" type="ORF">M8C21_024823</name>
</gene>
<dbReference type="AlphaFoldDB" id="A0AAD5D6M7"/>
<evidence type="ECO:0000313" key="3">
    <source>
        <dbReference type="Proteomes" id="UP001206925"/>
    </source>
</evidence>
<reference evidence="2" key="1">
    <citation type="submission" date="2022-06" db="EMBL/GenBank/DDBJ databases">
        <title>Uncovering the hologenomic basis of an extraordinary plant invasion.</title>
        <authorList>
            <person name="Bieker V.C."/>
            <person name="Martin M.D."/>
            <person name="Gilbert T."/>
            <person name="Hodgins K."/>
            <person name="Battlay P."/>
            <person name="Petersen B."/>
            <person name="Wilson J."/>
        </authorList>
    </citation>
    <scope>NUCLEOTIDE SEQUENCE</scope>
    <source>
        <strain evidence="2">AA19_3_7</strain>
        <tissue evidence="2">Leaf</tissue>
    </source>
</reference>
<keyword evidence="3" id="KW-1185">Reference proteome</keyword>
<evidence type="ECO:0000256" key="1">
    <source>
        <dbReference type="SAM" id="MobiDB-lite"/>
    </source>
</evidence>
<comment type="caution">
    <text evidence="2">The sequence shown here is derived from an EMBL/GenBank/DDBJ whole genome shotgun (WGS) entry which is preliminary data.</text>
</comment>
<dbReference type="Proteomes" id="UP001206925">
    <property type="component" value="Unassembled WGS sequence"/>
</dbReference>
<organism evidence="2 3">
    <name type="scientific">Ambrosia artemisiifolia</name>
    <name type="common">Common ragweed</name>
    <dbReference type="NCBI Taxonomy" id="4212"/>
    <lineage>
        <taxon>Eukaryota</taxon>
        <taxon>Viridiplantae</taxon>
        <taxon>Streptophyta</taxon>
        <taxon>Embryophyta</taxon>
        <taxon>Tracheophyta</taxon>
        <taxon>Spermatophyta</taxon>
        <taxon>Magnoliopsida</taxon>
        <taxon>eudicotyledons</taxon>
        <taxon>Gunneridae</taxon>
        <taxon>Pentapetalae</taxon>
        <taxon>asterids</taxon>
        <taxon>campanulids</taxon>
        <taxon>Asterales</taxon>
        <taxon>Asteraceae</taxon>
        <taxon>Asteroideae</taxon>
        <taxon>Heliantheae alliance</taxon>
        <taxon>Heliantheae</taxon>
        <taxon>Ambrosia</taxon>
    </lineage>
</organism>
<sequence>MDATSSGPTTKRAKKGAARATQEEPVIIEEEDPTRISGAGLLEFEFLGEARQRYDEMRQTPLHVARTID</sequence>
<accession>A0AAD5D6M7</accession>
<protein>
    <submittedName>
        <fullName evidence="2">Uncharacterized protein</fullName>
    </submittedName>
</protein>
<evidence type="ECO:0000313" key="2">
    <source>
        <dbReference type="EMBL" id="KAI7754307.1"/>
    </source>
</evidence>
<feature type="region of interest" description="Disordered" evidence="1">
    <location>
        <begin position="1"/>
        <end position="32"/>
    </location>
</feature>
<name>A0AAD5D6M7_AMBAR</name>
<dbReference type="EMBL" id="JAMZMK010003901">
    <property type="protein sequence ID" value="KAI7754307.1"/>
    <property type="molecule type" value="Genomic_DNA"/>
</dbReference>